<evidence type="ECO:0000313" key="2">
    <source>
        <dbReference type="EMBL" id="MCL6698253.1"/>
    </source>
</evidence>
<dbReference type="Pfam" id="PF16233">
    <property type="entry name" value="DUF4893"/>
    <property type="match status" value="1"/>
</dbReference>
<accession>A0ABT0RTD3</accession>
<dbReference type="EMBL" id="JAMGBA010000001">
    <property type="protein sequence ID" value="MCL6698253.1"/>
    <property type="molecule type" value="Genomic_DNA"/>
</dbReference>
<name>A0ABT0RTD3_9SPHN</name>
<feature type="chain" id="PRO_5046427875" evidence="1">
    <location>
        <begin position="21"/>
        <end position="199"/>
    </location>
</feature>
<feature type="signal peptide" evidence="1">
    <location>
        <begin position="1"/>
        <end position="20"/>
    </location>
</feature>
<dbReference type="PROSITE" id="PS51257">
    <property type="entry name" value="PROKAR_LIPOPROTEIN"/>
    <property type="match status" value="1"/>
</dbReference>
<protein>
    <submittedName>
        <fullName evidence="2">DUF4893 domain-containing protein</fullName>
    </submittedName>
</protein>
<gene>
    <name evidence="2" type="ORF">LZ496_05585</name>
</gene>
<reference evidence="2 3" key="1">
    <citation type="submission" date="2022-05" db="EMBL/GenBank/DDBJ databases">
        <authorList>
            <person name="Jo J.-H."/>
            <person name="Im W.-T."/>
        </authorList>
    </citation>
    <scope>NUCLEOTIDE SEQUENCE [LARGE SCALE GENOMIC DNA]</scope>
    <source>
        <strain evidence="2 3">NSE70-1</strain>
    </source>
</reference>
<sequence>MRILASLLLLAVTSCATTQAPSATTGWQEVVTPEDRIRLRDWRTAFTRALDQANAANHAAEIANEGALLEPDAAVGGPIPNGDYRCRVIKLGAKSQGMLEYVAYPAFRCRIDQGKMQRFTKLTGSQRHVGKIYPGDQLREVFLGTLVLGDETRAYQYGRDRDRDVAGWVERIGDNRWRMVLPYPNYESLLDVIELVPEQ</sequence>
<organism evidence="2 3">
    <name type="scientific">Sphingomonas caseinilyticus</name>
    <dbReference type="NCBI Taxonomy" id="2908205"/>
    <lineage>
        <taxon>Bacteria</taxon>
        <taxon>Pseudomonadati</taxon>
        <taxon>Pseudomonadota</taxon>
        <taxon>Alphaproteobacteria</taxon>
        <taxon>Sphingomonadales</taxon>
        <taxon>Sphingomonadaceae</taxon>
        <taxon>Sphingomonas</taxon>
    </lineage>
</organism>
<keyword evidence="1" id="KW-0732">Signal</keyword>
<dbReference type="RefSeq" id="WP_249903599.1">
    <property type="nucleotide sequence ID" value="NZ_JAMGBA010000001.1"/>
</dbReference>
<comment type="caution">
    <text evidence="2">The sequence shown here is derived from an EMBL/GenBank/DDBJ whole genome shotgun (WGS) entry which is preliminary data.</text>
</comment>
<proteinExistence type="predicted"/>
<evidence type="ECO:0000256" key="1">
    <source>
        <dbReference type="SAM" id="SignalP"/>
    </source>
</evidence>
<evidence type="ECO:0000313" key="3">
    <source>
        <dbReference type="Proteomes" id="UP001203410"/>
    </source>
</evidence>
<dbReference type="InterPro" id="IPR032609">
    <property type="entry name" value="DUF4893"/>
</dbReference>
<keyword evidence="3" id="KW-1185">Reference proteome</keyword>
<dbReference type="Proteomes" id="UP001203410">
    <property type="component" value="Unassembled WGS sequence"/>
</dbReference>